<keyword evidence="2" id="KW-0812">Transmembrane</keyword>
<keyword evidence="3" id="KW-1185">Reference proteome</keyword>
<keyword evidence="2" id="KW-0472">Membrane</keyword>
<evidence type="ECO:0000256" key="1">
    <source>
        <dbReference type="SAM" id="MobiDB-lite"/>
    </source>
</evidence>
<sequence>MYAHPSYSLASSHPLFCASQPLFLWLFLYTHTCVCMTLTIVAGNSSPPQPTPTTSNRRGEEEKNSRNFARRARPIVNSLSFYPSIPPIPSFRLDYDPNSTGATTASGGSHLH</sequence>
<feature type="region of interest" description="Disordered" evidence="1">
    <location>
        <begin position="41"/>
        <end position="71"/>
    </location>
</feature>
<proteinExistence type="predicted"/>
<protein>
    <submittedName>
        <fullName evidence="4">Uncharacterized protein</fullName>
    </submittedName>
</protein>
<dbReference type="AlphaFoldDB" id="A0A915EE02"/>
<dbReference type="WBParaSite" id="jg5343">
    <property type="protein sequence ID" value="jg5343"/>
    <property type="gene ID" value="jg5343"/>
</dbReference>
<keyword evidence="2" id="KW-1133">Transmembrane helix</keyword>
<feature type="compositionally biased region" description="Polar residues" evidence="1">
    <location>
        <begin position="97"/>
        <end position="112"/>
    </location>
</feature>
<organism evidence="3 4">
    <name type="scientific">Ditylenchus dipsaci</name>
    <dbReference type="NCBI Taxonomy" id="166011"/>
    <lineage>
        <taxon>Eukaryota</taxon>
        <taxon>Metazoa</taxon>
        <taxon>Ecdysozoa</taxon>
        <taxon>Nematoda</taxon>
        <taxon>Chromadorea</taxon>
        <taxon>Rhabditida</taxon>
        <taxon>Tylenchina</taxon>
        <taxon>Tylenchomorpha</taxon>
        <taxon>Sphaerularioidea</taxon>
        <taxon>Anguinidae</taxon>
        <taxon>Anguininae</taxon>
        <taxon>Ditylenchus</taxon>
    </lineage>
</organism>
<evidence type="ECO:0000313" key="4">
    <source>
        <dbReference type="WBParaSite" id="jg5343"/>
    </source>
</evidence>
<evidence type="ECO:0000313" key="3">
    <source>
        <dbReference type="Proteomes" id="UP000887574"/>
    </source>
</evidence>
<evidence type="ECO:0000256" key="2">
    <source>
        <dbReference type="SAM" id="Phobius"/>
    </source>
</evidence>
<dbReference type="Proteomes" id="UP000887574">
    <property type="component" value="Unplaced"/>
</dbReference>
<accession>A0A915EE02</accession>
<reference evidence="4" key="1">
    <citation type="submission" date="2022-11" db="UniProtKB">
        <authorList>
            <consortium name="WormBaseParasite"/>
        </authorList>
    </citation>
    <scope>IDENTIFICATION</scope>
</reference>
<feature type="transmembrane region" description="Helical" evidence="2">
    <location>
        <begin position="22"/>
        <end position="42"/>
    </location>
</feature>
<feature type="region of interest" description="Disordered" evidence="1">
    <location>
        <begin position="92"/>
        <end position="112"/>
    </location>
</feature>
<name>A0A915EE02_9BILA</name>